<evidence type="ECO:0000313" key="2">
    <source>
        <dbReference type="Proteomes" id="UP000004567"/>
    </source>
</evidence>
<dbReference type="Pfam" id="PF16110">
    <property type="entry name" value="DUF4828"/>
    <property type="match status" value="1"/>
</dbReference>
<dbReference type="InterPro" id="IPR032254">
    <property type="entry name" value="DUF4828"/>
</dbReference>
<reference evidence="1 2" key="1">
    <citation type="journal article" date="2013" name="Genome Announc.">
        <title>Genome Sequence of Lactobacillus gastricus PS3, a Strain Isolated from Human Milk.</title>
        <authorList>
            <person name="Martin V."/>
            <person name="Cardenas N."/>
            <person name="Jimenez E."/>
            <person name="Maldonado A."/>
            <person name="Rodriguez J.M."/>
            <person name="Fernandez L."/>
        </authorList>
    </citation>
    <scope>NUCLEOTIDE SEQUENCE [LARGE SCALE GENOMIC DNA]</scope>
    <source>
        <strain evidence="1 2">PS3</strain>
    </source>
</reference>
<evidence type="ECO:0008006" key="3">
    <source>
        <dbReference type="Google" id="ProtNLM"/>
    </source>
</evidence>
<organism evidence="1 2">
    <name type="scientific">Limosilactobacillus gastricus PS3</name>
    <dbReference type="NCBI Taxonomy" id="1144300"/>
    <lineage>
        <taxon>Bacteria</taxon>
        <taxon>Bacillati</taxon>
        <taxon>Bacillota</taxon>
        <taxon>Bacilli</taxon>
        <taxon>Lactobacillales</taxon>
        <taxon>Lactobacillaceae</taxon>
        <taxon>Limosilactobacillus</taxon>
    </lineage>
</organism>
<dbReference type="EMBL" id="AICN01000069">
    <property type="protein sequence ID" value="EHS85279.1"/>
    <property type="molecule type" value="Genomic_DNA"/>
</dbReference>
<accession>H4GKJ9</accession>
<protein>
    <recommendedName>
        <fullName evidence="3">DUF4828 domain-containing protein</fullName>
    </recommendedName>
</protein>
<dbReference type="PATRIC" id="fig|1144300.3.peg.1544"/>
<proteinExistence type="predicted"/>
<evidence type="ECO:0000313" key="1">
    <source>
        <dbReference type="EMBL" id="EHS85279.1"/>
    </source>
</evidence>
<comment type="caution">
    <text evidence="1">The sequence shown here is derived from an EMBL/GenBank/DDBJ whole genome shotgun (WGS) entry which is preliminary data.</text>
</comment>
<dbReference type="Proteomes" id="UP000004567">
    <property type="component" value="Unassembled WGS sequence"/>
</dbReference>
<gene>
    <name evidence="1" type="ORF">PS3_15364</name>
</gene>
<dbReference type="OrthoDB" id="2246468at2"/>
<dbReference type="STRING" id="1144300.PS3_15364"/>
<sequence>MRKNSLLVSSIGLVAGISSSLGFTQLKRKIKPLTSLPVLYAGNWKYVDGTRNRTHTISISPKLNLTIDDQAIPANVEHINSQELTFVDKFGYRITIQTNQERPVKLIDEADDQAYNIEPL</sequence>
<dbReference type="AlphaFoldDB" id="H4GKJ9"/>
<name>H4GKJ9_9LACO</name>
<dbReference type="RefSeq" id="WP_007122581.1">
    <property type="nucleotide sequence ID" value="NZ_AICN01000069.1"/>
</dbReference>